<dbReference type="InterPro" id="IPR013149">
    <property type="entry name" value="ADH-like_C"/>
</dbReference>
<dbReference type="GO" id="GO:0016651">
    <property type="term" value="F:oxidoreductase activity, acting on NAD(P)H"/>
    <property type="evidence" value="ECO:0007669"/>
    <property type="project" value="InterPro"/>
</dbReference>
<dbReference type="CDD" id="cd08249">
    <property type="entry name" value="enoyl_reductase_like"/>
    <property type="match status" value="1"/>
</dbReference>
<dbReference type="EMBL" id="JAHMUF010000001">
    <property type="protein sequence ID" value="KAG7196244.1"/>
    <property type="molecule type" value="Genomic_DNA"/>
</dbReference>
<dbReference type="SMART" id="SM00829">
    <property type="entry name" value="PKS_ER"/>
    <property type="match status" value="1"/>
</dbReference>
<dbReference type="PANTHER" id="PTHR45348">
    <property type="entry name" value="HYPOTHETICAL OXIDOREDUCTASE (EUROFUNG)"/>
    <property type="match status" value="1"/>
</dbReference>
<dbReference type="RefSeq" id="XP_043051789.1">
    <property type="nucleotide sequence ID" value="XM_043191112.1"/>
</dbReference>
<evidence type="ECO:0000313" key="3">
    <source>
        <dbReference type="Proteomes" id="UP000790833"/>
    </source>
</evidence>
<evidence type="ECO:0000313" key="2">
    <source>
        <dbReference type="EMBL" id="KAG7196244.1"/>
    </source>
</evidence>
<dbReference type="Pfam" id="PF08240">
    <property type="entry name" value="ADH_N"/>
    <property type="match status" value="1"/>
</dbReference>
<dbReference type="Pfam" id="PF00107">
    <property type="entry name" value="ADH_zinc_N"/>
    <property type="match status" value="1"/>
</dbReference>
<evidence type="ECO:0000259" key="1">
    <source>
        <dbReference type="SMART" id="SM00829"/>
    </source>
</evidence>
<reference evidence="2" key="1">
    <citation type="submission" date="2021-03" db="EMBL/GenBank/DDBJ databases">
        <authorList>
            <person name="Palmer J.M."/>
        </authorList>
    </citation>
    <scope>NUCLEOTIDE SEQUENCE</scope>
    <source>
        <strain evidence="2">ARV_011</strain>
    </source>
</reference>
<dbReference type="Proteomes" id="UP000790833">
    <property type="component" value="Unassembled WGS sequence"/>
</dbReference>
<dbReference type="InterPro" id="IPR036291">
    <property type="entry name" value="NAD(P)-bd_dom_sf"/>
</dbReference>
<organism evidence="2 3">
    <name type="scientific">Scheffersomyces spartinae</name>
    <dbReference type="NCBI Taxonomy" id="45513"/>
    <lineage>
        <taxon>Eukaryota</taxon>
        <taxon>Fungi</taxon>
        <taxon>Dikarya</taxon>
        <taxon>Ascomycota</taxon>
        <taxon>Saccharomycotina</taxon>
        <taxon>Pichiomycetes</taxon>
        <taxon>Debaryomycetaceae</taxon>
        <taxon>Scheffersomyces</taxon>
    </lineage>
</organism>
<accession>A0A9P7VE79</accession>
<dbReference type="InterPro" id="IPR011032">
    <property type="entry name" value="GroES-like_sf"/>
</dbReference>
<proteinExistence type="predicted"/>
<sequence>MSQEAIVFTGSLETGQWGEVRKIGVPEVPAGMLLVKAVAYAANPTDWKHVALGMGKKGDVIGSDVAGYVEKVGSGVNGFKVGDKVGLTLHGNISSVNGAFQDYVLVDAPATVLFDGIDESKVLSPGSHGPGAIDSFEAAASAPLSLATMAVSFLYNSGIPMDKEANKDKTVLIWGGATAAGIYGIQLASRLLGVKVIATASRKHHDYLKLLGANVVIDYHDADAIEQIKAAGEGKFVYALDTVSDASTWQSLYDATKGSSPVTLDNLLMLNAGNLRLDPSRDNDDVKFKQTLVYQIVPESQGPIGFGINANKDLEAKYQQFSSNHWASFLQQVRTPALTVLKPGLLSANEALDLLRLGKTSGEKIVWRHN</sequence>
<dbReference type="Gene3D" id="3.40.50.720">
    <property type="entry name" value="NAD(P)-binding Rossmann-like Domain"/>
    <property type="match status" value="1"/>
</dbReference>
<dbReference type="InterPro" id="IPR047122">
    <property type="entry name" value="Trans-enoyl_RdTase-like"/>
</dbReference>
<dbReference type="AlphaFoldDB" id="A0A9P7VE79"/>
<gene>
    <name evidence="2" type="ORF">KQ657_000257</name>
</gene>
<dbReference type="InterPro" id="IPR013154">
    <property type="entry name" value="ADH-like_N"/>
</dbReference>
<dbReference type="Gene3D" id="3.90.180.10">
    <property type="entry name" value="Medium-chain alcohol dehydrogenases, catalytic domain"/>
    <property type="match status" value="1"/>
</dbReference>
<dbReference type="SUPFAM" id="SSF51735">
    <property type="entry name" value="NAD(P)-binding Rossmann-fold domains"/>
    <property type="match status" value="1"/>
</dbReference>
<feature type="domain" description="Enoyl reductase (ER)" evidence="1">
    <location>
        <begin position="10"/>
        <end position="366"/>
    </location>
</feature>
<comment type="caution">
    <text evidence="2">The sequence shown here is derived from an EMBL/GenBank/DDBJ whole genome shotgun (WGS) entry which is preliminary data.</text>
</comment>
<protein>
    <recommendedName>
        <fullName evidence="1">Enoyl reductase (ER) domain-containing protein</fullName>
    </recommendedName>
</protein>
<name>A0A9P7VE79_9ASCO</name>
<keyword evidence="3" id="KW-1185">Reference proteome</keyword>
<dbReference type="GeneID" id="66113631"/>
<dbReference type="OrthoDB" id="9992527at2759"/>
<dbReference type="SUPFAM" id="SSF50129">
    <property type="entry name" value="GroES-like"/>
    <property type="match status" value="1"/>
</dbReference>
<dbReference type="PANTHER" id="PTHR45348:SF2">
    <property type="entry name" value="ZINC-TYPE ALCOHOL DEHYDROGENASE-LIKE PROTEIN C2E1P3.01"/>
    <property type="match status" value="1"/>
</dbReference>
<dbReference type="InterPro" id="IPR020843">
    <property type="entry name" value="ER"/>
</dbReference>